<proteinExistence type="predicted"/>
<evidence type="ECO:0000313" key="2">
    <source>
        <dbReference type="EMBL" id="MBB3109481.1"/>
    </source>
</evidence>
<accession>A0A7W5FLT0</accession>
<name>A0A7W5FLT0_9BACL</name>
<evidence type="ECO:0000259" key="1">
    <source>
        <dbReference type="Pfam" id="PF09350"/>
    </source>
</evidence>
<dbReference type="InterPro" id="IPR018961">
    <property type="entry name" value="DnaJ_homolog_subfam-C_membr-28"/>
</dbReference>
<dbReference type="Pfam" id="PF09350">
    <property type="entry name" value="DJC28_CD"/>
    <property type="match status" value="1"/>
</dbReference>
<feature type="domain" description="DnaJ homologue subfamily C member 28 conserved" evidence="1">
    <location>
        <begin position="7"/>
        <end position="74"/>
    </location>
</feature>
<dbReference type="Proteomes" id="UP000570361">
    <property type="component" value="Unassembled WGS sequence"/>
</dbReference>
<keyword evidence="3" id="KW-1185">Reference proteome</keyword>
<dbReference type="RefSeq" id="WP_183598552.1">
    <property type="nucleotide sequence ID" value="NZ_JACHXK010000002.1"/>
</dbReference>
<organism evidence="2 3">
    <name type="scientific">Paenibacillus phyllosphaerae</name>
    <dbReference type="NCBI Taxonomy" id="274593"/>
    <lineage>
        <taxon>Bacteria</taxon>
        <taxon>Bacillati</taxon>
        <taxon>Bacillota</taxon>
        <taxon>Bacilli</taxon>
        <taxon>Bacillales</taxon>
        <taxon>Paenibacillaceae</taxon>
        <taxon>Paenibacillus</taxon>
    </lineage>
</organism>
<protein>
    <recommendedName>
        <fullName evidence="1">DnaJ homologue subfamily C member 28 conserved domain-containing protein</fullName>
    </recommendedName>
</protein>
<evidence type="ECO:0000313" key="3">
    <source>
        <dbReference type="Proteomes" id="UP000570361"/>
    </source>
</evidence>
<gene>
    <name evidence="2" type="ORF">FHS18_001533</name>
</gene>
<reference evidence="2 3" key="1">
    <citation type="submission" date="2020-08" db="EMBL/GenBank/DDBJ databases">
        <title>Genomic Encyclopedia of Type Strains, Phase III (KMG-III): the genomes of soil and plant-associated and newly described type strains.</title>
        <authorList>
            <person name="Whitman W."/>
        </authorList>
    </citation>
    <scope>NUCLEOTIDE SEQUENCE [LARGE SCALE GENOMIC DNA]</scope>
    <source>
        <strain evidence="2 3">CECT 5862</strain>
    </source>
</reference>
<comment type="caution">
    <text evidence="2">The sequence shown here is derived from an EMBL/GenBank/DDBJ whole genome shotgun (WGS) entry which is preliminary data.</text>
</comment>
<dbReference type="EMBL" id="JACHXK010000002">
    <property type="protein sequence ID" value="MBB3109481.1"/>
    <property type="molecule type" value="Genomic_DNA"/>
</dbReference>
<dbReference type="PANTHER" id="PTHR39158:SF1">
    <property type="entry name" value="DNAJ HOMOLOG SUBFAMILY C MEMBER 28"/>
    <property type="match status" value="1"/>
</dbReference>
<dbReference type="PANTHER" id="PTHR39158">
    <property type="entry name" value="OS08G0560600 PROTEIN"/>
    <property type="match status" value="1"/>
</dbReference>
<sequence length="126" mass="14523">MDIFRLIAEERIKEAIADGAFDNLPGKGKPLVMEDLSHVPEDMRMSYKVMKNAGFLPPEMQLSKEMVTLQDMLALCTTEEERVSLRDELTEKKLRYRMMLEAKGLYGNSAFTQYEQKVRAKLEGDE</sequence>
<dbReference type="AlphaFoldDB" id="A0A7W5FLT0"/>
<dbReference type="InterPro" id="IPR052573">
    <property type="entry name" value="DnaJ_C_subfamily_28"/>
</dbReference>